<dbReference type="AlphaFoldDB" id="A0A914WB59"/>
<dbReference type="Proteomes" id="UP000887566">
    <property type="component" value="Unplaced"/>
</dbReference>
<evidence type="ECO:0000313" key="2">
    <source>
        <dbReference type="Proteomes" id="UP000887566"/>
    </source>
</evidence>
<organism evidence="2 3">
    <name type="scientific">Plectus sambesii</name>
    <dbReference type="NCBI Taxonomy" id="2011161"/>
    <lineage>
        <taxon>Eukaryota</taxon>
        <taxon>Metazoa</taxon>
        <taxon>Ecdysozoa</taxon>
        <taxon>Nematoda</taxon>
        <taxon>Chromadorea</taxon>
        <taxon>Plectida</taxon>
        <taxon>Plectina</taxon>
        <taxon>Plectoidea</taxon>
        <taxon>Plectidae</taxon>
        <taxon>Plectus</taxon>
    </lineage>
</organism>
<feature type="region of interest" description="Disordered" evidence="1">
    <location>
        <begin position="23"/>
        <end position="44"/>
    </location>
</feature>
<evidence type="ECO:0000313" key="3">
    <source>
        <dbReference type="WBParaSite" id="PSAMB.scaffold3744size17042.g22392.t1"/>
    </source>
</evidence>
<accession>A0A914WB59</accession>
<sequence>MERKERMHNCRVAESDEPVLAGQKAPICANQRGGGGPNKKDRREPCFAPGYTPHLFFPPPAAASGYSPYSTSIRFALQPPVADWTPPTTSAVNYRL</sequence>
<protein>
    <submittedName>
        <fullName evidence="3">Uncharacterized protein</fullName>
    </submittedName>
</protein>
<dbReference type="WBParaSite" id="PSAMB.scaffold3744size17042.g22392.t1">
    <property type="protein sequence ID" value="PSAMB.scaffold3744size17042.g22392.t1"/>
    <property type="gene ID" value="PSAMB.scaffold3744size17042.g22392"/>
</dbReference>
<reference evidence="3" key="1">
    <citation type="submission" date="2022-11" db="UniProtKB">
        <authorList>
            <consortium name="WormBaseParasite"/>
        </authorList>
    </citation>
    <scope>IDENTIFICATION</scope>
</reference>
<keyword evidence="2" id="KW-1185">Reference proteome</keyword>
<proteinExistence type="predicted"/>
<name>A0A914WB59_9BILA</name>
<evidence type="ECO:0000256" key="1">
    <source>
        <dbReference type="SAM" id="MobiDB-lite"/>
    </source>
</evidence>